<reference evidence="1 2" key="1">
    <citation type="submission" date="2014-04" db="EMBL/GenBank/DDBJ databases">
        <authorList>
            <consortium name="DOE Joint Genome Institute"/>
            <person name="Kuo A."/>
            <person name="Kohler A."/>
            <person name="Costa M.D."/>
            <person name="Nagy L.G."/>
            <person name="Floudas D."/>
            <person name="Copeland A."/>
            <person name="Barry K.W."/>
            <person name="Cichocki N."/>
            <person name="Veneault-Fourrey C."/>
            <person name="LaButti K."/>
            <person name="Lindquist E.A."/>
            <person name="Lipzen A."/>
            <person name="Lundell T."/>
            <person name="Morin E."/>
            <person name="Murat C."/>
            <person name="Sun H."/>
            <person name="Tunlid A."/>
            <person name="Henrissat B."/>
            <person name="Grigoriev I.V."/>
            <person name="Hibbett D.S."/>
            <person name="Martin F."/>
            <person name="Nordberg H.P."/>
            <person name="Cantor M.N."/>
            <person name="Hua S.X."/>
        </authorList>
    </citation>
    <scope>NUCLEOTIDE SEQUENCE [LARGE SCALE GENOMIC DNA]</scope>
    <source>
        <strain evidence="1 2">441</strain>
    </source>
</reference>
<evidence type="ECO:0000313" key="2">
    <source>
        <dbReference type="Proteomes" id="UP000054018"/>
    </source>
</evidence>
<evidence type="ECO:0000313" key="1">
    <source>
        <dbReference type="EMBL" id="KIK19987.1"/>
    </source>
</evidence>
<dbReference type="EMBL" id="KN833774">
    <property type="protein sequence ID" value="KIK19987.1"/>
    <property type="molecule type" value="Genomic_DNA"/>
</dbReference>
<dbReference type="HOGENOM" id="CLU_2109972_0_0_1"/>
<dbReference type="OrthoDB" id="10426087at2759"/>
<dbReference type="Proteomes" id="UP000054018">
    <property type="component" value="Unassembled WGS sequence"/>
</dbReference>
<protein>
    <submittedName>
        <fullName evidence="1">Uncharacterized protein</fullName>
    </submittedName>
</protein>
<keyword evidence="2" id="KW-1185">Reference proteome</keyword>
<organism evidence="1 2">
    <name type="scientific">Pisolithus microcarpus 441</name>
    <dbReference type="NCBI Taxonomy" id="765257"/>
    <lineage>
        <taxon>Eukaryota</taxon>
        <taxon>Fungi</taxon>
        <taxon>Dikarya</taxon>
        <taxon>Basidiomycota</taxon>
        <taxon>Agaricomycotina</taxon>
        <taxon>Agaricomycetes</taxon>
        <taxon>Agaricomycetidae</taxon>
        <taxon>Boletales</taxon>
        <taxon>Sclerodermatineae</taxon>
        <taxon>Pisolithaceae</taxon>
        <taxon>Pisolithus</taxon>
    </lineage>
</organism>
<reference evidence="2" key="2">
    <citation type="submission" date="2015-01" db="EMBL/GenBank/DDBJ databases">
        <title>Evolutionary Origins and Diversification of the Mycorrhizal Mutualists.</title>
        <authorList>
            <consortium name="DOE Joint Genome Institute"/>
            <consortium name="Mycorrhizal Genomics Consortium"/>
            <person name="Kohler A."/>
            <person name="Kuo A."/>
            <person name="Nagy L.G."/>
            <person name="Floudas D."/>
            <person name="Copeland A."/>
            <person name="Barry K.W."/>
            <person name="Cichocki N."/>
            <person name="Veneault-Fourrey C."/>
            <person name="LaButti K."/>
            <person name="Lindquist E.A."/>
            <person name="Lipzen A."/>
            <person name="Lundell T."/>
            <person name="Morin E."/>
            <person name="Murat C."/>
            <person name="Riley R."/>
            <person name="Ohm R."/>
            <person name="Sun H."/>
            <person name="Tunlid A."/>
            <person name="Henrissat B."/>
            <person name="Grigoriev I.V."/>
            <person name="Hibbett D.S."/>
            <person name="Martin F."/>
        </authorList>
    </citation>
    <scope>NUCLEOTIDE SEQUENCE [LARGE SCALE GENOMIC DNA]</scope>
    <source>
        <strain evidence="2">441</strain>
    </source>
</reference>
<gene>
    <name evidence="1" type="ORF">PISMIDRAFT_616435</name>
</gene>
<sequence length="115" mass="13109">MFVKFPSLRTVYQARNSTMPPNQCFRCDANLAVVSCGPVYHRRAGNLNATPLGNTTRVHPRPMNLLVTGIITRRCRDSETSKLVRAFLPFSSLCLDFCNVFWESVVYLTMRNPPR</sequence>
<proteinExistence type="predicted"/>
<accession>A0A0C9ZC28</accession>
<name>A0A0C9ZC28_9AGAM</name>
<dbReference type="AlphaFoldDB" id="A0A0C9ZC28"/>